<dbReference type="SUPFAM" id="SSF51126">
    <property type="entry name" value="Pectin lyase-like"/>
    <property type="match status" value="1"/>
</dbReference>
<dbReference type="EMBL" id="SNRW01024428">
    <property type="protein sequence ID" value="KAA6362279.1"/>
    <property type="molecule type" value="Genomic_DNA"/>
</dbReference>
<comment type="caution">
    <text evidence="1">The sequence shown here is derived from an EMBL/GenBank/DDBJ whole genome shotgun (WGS) entry which is preliminary data.</text>
</comment>
<organism evidence="1 2">
    <name type="scientific">Streblomastix strix</name>
    <dbReference type="NCBI Taxonomy" id="222440"/>
    <lineage>
        <taxon>Eukaryota</taxon>
        <taxon>Metamonada</taxon>
        <taxon>Preaxostyla</taxon>
        <taxon>Oxymonadida</taxon>
        <taxon>Streblomastigidae</taxon>
        <taxon>Streblomastix</taxon>
    </lineage>
</organism>
<dbReference type="Proteomes" id="UP000324800">
    <property type="component" value="Unassembled WGS sequence"/>
</dbReference>
<evidence type="ECO:0008006" key="3">
    <source>
        <dbReference type="Google" id="ProtNLM"/>
    </source>
</evidence>
<accession>A0A5J4TWM2</accession>
<sequence>MANTTLKNVNMKVEQGLFILHQSQKAQLILSQINFIGAGTVKLEGQTLVQISSCTFTIPAGITTTISPLIQALGNHLQIISSIFGTEQQTNLQAPAIYTSEQCKSISISKTNFTNLQSNITSDQWKASGIVVMQIDVNPNITFNECVFFHCTDQTSVNSHSSGAVSIIPNIATTNDLILSNDEVIQQNIKFTSCNFTTCRGVTSGAIHSTFKSLSGSDNLLFMIDKCNFISCGGKQTIVGSLLFDGQGSGTNFGQISVTNSKFYECFGQKAGGILFGDGIQPQSAQNNVFSNNNLTTAEGESSADIIFQSKQLLDNAGGIESVAQGYKFEQIEINSTATGEVKIEGFSSNFGPYLDCVTRNGKENCEQIPCGGKLNQKPEDCEQKLIDEEQKDIQD</sequence>
<gene>
    <name evidence="1" type="ORF">EZS28_042194</name>
</gene>
<name>A0A5J4TWM2_9EUKA</name>
<proteinExistence type="predicted"/>
<feature type="non-terminal residue" evidence="1">
    <location>
        <position position="396"/>
    </location>
</feature>
<reference evidence="1 2" key="1">
    <citation type="submission" date="2019-03" db="EMBL/GenBank/DDBJ databases">
        <title>Single cell metagenomics reveals metabolic interactions within the superorganism composed of flagellate Streblomastix strix and complex community of Bacteroidetes bacteria on its surface.</title>
        <authorList>
            <person name="Treitli S.C."/>
            <person name="Kolisko M."/>
            <person name="Husnik F."/>
            <person name="Keeling P."/>
            <person name="Hampl V."/>
        </authorList>
    </citation>
    <scope>NUCLEOTIDE SEQUENCE [LARGE SCALE GENOMIC DNA]</scope>
    <source>
        <strain evidence="1">ST1C</strain>
    </source>
</reference>
<dbReference type="AlphaFoldDB" id="A0A5J4TWM2"/>
<protein>
    <recommendedName>
        <fullName evidence="3">Right handed beta helix domain-containing protein</fullName>
    </recommendedName>
</protein>
<evidence type="ECO:0000313" key="2">
    <source>
        <dbReference type="Proteomes" id="UP000324800"/>
    </source>
</evidence>
<evidence type="ECO:0000313" key="1">
    <source>
        <dbReference type="EMBL" id="KAA6362279.1"/>
    </source>
</evidence>
<dbReference type="InterPro" id="IPR011050">
    <property type="entry name" value="Pectin_lyase_fold/virulence"/>
</dbReference>